<evidence type="ECO:0000256" key="1">
    <source>
        <dbReference type="ARBA" id="ARBA00001974"/>
    </source>
</evidence>
<comment type="caution">
    <text evidence="8">The sequence shown here is derived from an EMBL/GenBank/DDBJ whole genome shotgun (WGS) entry which is preliminary data.</text>
</comment>
<organism evidence="8 9">
    <name type="scientific">Chitinimonas prasina</name>
    <dbReference type="NCBI Taxonomy" id="1434937"/>
    <lineage>
        <taxon>Bacteria</taxon>
        <taxon>Pseudomonadati</taxon>
        <taxon>Pseudomonadota</taxon>
        <taxon>Betaproteobacteria</taxon>
        <taxon>Neisseriales</taxon>
        <taxon>Chitinibacteraceae</taxon>
        <taxon>Chitinimonas</taxon>
    </lineage>
</organism>
<dbReference type="Gene3D" id="3.30.9.10">
    <property type="entry name" value="D-Amino Acid Oxidase, subunit A, domain 2"/>
    <property type="match status" value="1"/>
</dbReference>
<dbReference type="InterPro" id="IPR000447">
    <property type="entry name" value="G3P_DH_FAD-dep"/>
</dbReference>
<dbReference type="Gene3D" id="6.10.250.1890">
    <property type="match status" value="1"/>
</dbReference>
<evidence type="ECO:0000256" key="5">
    <source>
        <dbReference type="ARBA" id="ARBA00023002"/>
    </source>
</evidence>
<comment type="cofactor">
    <cofactor evidence="1">
        <name>FAD</name>
        <dbReference type="ChEBI" id="CHEBI:57692"/>
    </cofactor>
</comment>
<feature type="domain" description="Alpha-glycerophosphate oxidase C-terminal" evidence="7">
    <location>
        <begin position="409"/>
        <end position="495"/>
    </location>
</feature>
<dbReference type="SUPFAM" id="SSF51905">
    <property type="entry name" value="FAD/NAD(P)-binding domain"/>
    <property type="match status" value="1"/>
</dbReference>
<evidence type="ECO:0000256" key="4">
    <source>
        <dbReference type="ARBA" id="ARBA00022827"/>
    </source>
</evidence>
<evidence type="ECO:0000313" key="8">
    <source>
        <dbReference type="EMBL" id="GLR12633.1"/>
    </source>
</evidence>
<dbReference type="RefSeq" id="WP_284195751.1">
    <property type="nucleotide sequence ID" value="NZ_BSOG01000001.1"/>
</dbReference>
<dbReference type="NCBIfam" id="NF009906">
    <property type="entry name" value="PRK13369.1"/>
    <property type="match status" value="1"/>
</dbReference>
<evidence type="ECO:0000259" key="6">
    <source>
        <dbReference type="Pfam" id="PF01266"/>
    </source>
</evidence>
<accession>A0ABQ5YF48</accession>
<evidence type="ECO:0000313" key="9">
    <source>
        <dbReference type="Proteomes" id="UP001156706"/>
    </source>
</evidence>
<dbReference type="InterPro" id="IPR038299">
    <property type="entry name" value="DAO_C_sf"/>
</dbReference>
<keyword evidence="4" id="KW-0274">FAD</keyword>
<dbReference type="Pfam" id="PF16901">
    <property type="entry name" value="DAO_C"/>
    <property type="match status" value="1"/>
</dbReference>
<evidence type="ECO:0000259" key="7">
    <source>
        <dbReference type="Pfam" id="PF16901"/>
    </source>
</evidence>
<sequence length="513" mass="56910">MLGVAPALTMGYLHYAMETTQPYDLLVVGGGINGTGIASHASQAGLKVLLLEQGDLAGATSSASSKLIHGGLRYLEQREFRLVRESLSEREVLLSMAPHLVWPLAFVLPHHDGLRPAWLIRLGLFLYDHLGGRERLPASYGINLRRHPWGGPIKPGFKRGFVYADCWADDARLVVANAMQCRELGGTVRTRTRMLEAHREGRQWRVSVQTPDGGTTTVYARALVNAAGPWVEKVLKGGLRLGARDSVKLVKGSHIVVPALHDGPQAFILQHRDGRIAFVLPYEQGYSLIGTTDVVHHGEPGEVACSDEEVSYLCQLVGEYFERPPQPVEVLWRYAGVRPLYDDQSDNPSAITRDYTLRLDQGGAPVLSVFGGKLTTYRQLARHALQHLKPYFERMQLPAQSAVLPGGVMHGADFEAFYQEACVRYGGLPASLVYRLARQFGDRLMLVLGTANSVAELGRHFGAELYECEVRYLMREEWAQTADDILWRRTKRGLHMTASERQGLADWLLAQAG</sequence>
<protein>
    <submittedName>
        <fullName evidence="8">Glycerol-3-phosphate dehydrogenase</fullName>
    </submittedName>
</protein>
<dbReference type="PRINTS" id="PR01001">
    <property type="entry name" value="FADG3PDH"/>
</dbReference>
<dbReference type="InterPro" id="IPR006076">
    <property type="entry name" value="FAD-dep_OxRdtase"/>
</dbReference>
<dbReference type="PROSITE" id="PS00978">
    <property type="entry name" value="FAD_G3PDH_2"/>
    <property type="match status" value="1"/>
</dbReference>
<comment type="similarity">
    <text evidence="2">Belongs to the FAD-dependent glycerol-3-phosphate dehydrogenase family.</text>
</comment>
<keyword evidence="3" id="KW-0285">Flavoprotein</keyword>
<evidence type="ECO:0000256" key="2">
    <source>
        <dbReference type="ARBA" id="ARBA00007330"/>
    </source>
</evidence>
<dbReference type="Proteomes" id="UP001156706">
    <property type="component" value="Unassembled WGS sequence"/>
</dbReference>
<dbReference type="Gene3D" id="1.10.8.870">
    <property type="entry name" value="Alpha-glycerophosphate oxidase, cap domain"/>
    <property type="match status" value="1"/>
</dbReference>
<dbReference type="Pfam" id="PF01266">
    <property type="entry name" value="DAO"/>
    <property type="match status" value="1"/>
</dbReference>
<keyword evidence="9" id="KW-1185">Reference proteome</keyword>
<feature type="domain" description="FAD dependent oxidoreductase" evidence="6">
    <location>
        <begin position="24"/>
        <end position="378"/>
    </location>
</feature>
<name>A0ABQ5YF48_9NEIS</name>
<keyword evidence="5" id="KW-0560">Oxidoreductase</keyword>
<dbReference type="NCBIfam" id="NF008899">
    <property type="entry name" value="PRK12266.1"/>
    <property type="match status" value="1"/>
</dbReference>
<dbReference type="PANTHER" id="PTHR11985">
    <property type="entry name" value="GLYCEROL-3-PHOSPHATE DEHYDROGENASE"/>
    <property type="match status" value="1"/>
</dbReference>
<dbReference type="InterPro" id="IPR036188">
    <property type="entry name" value="FAD/NAD-bd_sf"/>
</dbReference>
<proteinExistence type="inferred from homology"/>
<evidence type="ECO:0000256" key="3">
    <source>
        <dbReference type="ARBA" id="ARBA00022630"/>
    </source>
</evidence>
<dbReference type="InterPro" id="IPR031656">
    <property type="entry name" value="DAO_C"/>
</dbReference>
<gene>
    <name evidence="8" type="ORF">GCM10007907_14230</name>
</gene>
<dbReference type="Gene3D" id="3.50.50.60">
    <property type="entry name" value="FAD/NAD(P)-binding domain"/>
    <property type="match status" value="1"/>
</dbReference>
<dbReference type="EMBL" id="BSOG01000001">
    <property type="protein sequence ID" value="GLR12633.1"/>
    <property type="molecule type" value="Genomic_DNA"/>
</dbReference>
<reference evidence="9" key="1">
    <citation type="journal article" date="2019" name="Int. J. Syst. Evol. Microbiol.">
        <title>The Global Catalogue of Microorganisms (GCM) 10K type strain sequencing project: providing services to taxonomists for standard genome sequencing and annotation.</title>
        <authorList>
            <consortium name="The Broad Institute Genomics Platform"/>
            <consortium name="The Broad Institute Genome Sequencing Center for Infectious Disease"/>
            <person name="Wu L."/>
            <person name="Ma J."/>
        </authorList>
    </citation>
    <scope>NUCLEOTIDE SEQUENCE [LARGE SCALE GENOMIC DNA]</scope>
    <source>
        <strain evidence="9">NBRC 110044</strain>
    </source>
</reference>
<dbReference type="PANTHER" id="PTHR11985:SF15">
    <property type="entry name" value="GLYCEROL-3-PHOSPHATE DEHYDROGENASE, MITOCHONDRIAL"/>
    <property type="match status" value="1"/>
</dbReference>